<accession>A0A8B3S2E3</accession>
<proteinExistence type="predicted"/>
<dbReference type="Proteomes" id="UP000291831">
    <property type="component" value="Unassembled WGS sequence"/>
</dbReference>
<name>A0A8B3S2E3_9EURY</name>
<evidence type="ECO:0000313" key="2">
    <source>
        <dbReference type="Proteomes" id="UP000291831"/>
    </source>
</evidence>
<gene>
    <name evidence="1" type="ORF">AEth_01136</name>
</gene>
<dbReference type="EMBL" id="RPGO01000026">
    <property type="protein sequence ID" value="RZB29501.1"/>
    <property type="molecule type" value="Genomic_DNA"/>
</dbReference>
<reference evidence="2" key="1">
    <citation type="submission" date="2019-01" db="EMBL/GenBank/DDBJ databases">
        <title>Anaerobic oxidation of ethane by archaea from a marine hydrocarbon seep.</title>
        <authorList>
            <person name="Musat F."/>
        </authorList>
    </citation>
    <scope>NUCLEOTIDE SEQUENCE [LARGE SCALE GENOMIC DNA]</scope>
</reference>
<evidence type="ECO:0000313" key="1">
    <source>
        <dbReference type="EMBL" id="RZB29501.1"/>
    </source>
</evidence>
<sequence length="38" mass="4496">MLVGQEQRFVHIVELLHVVHVEVVDQLVLRVISYIKEK</sequence>
<comment type="caution">
    <text evidence="1">The sequence shown here is derived from an EMBL/GenBank/DDBJ whole genome shotgun (WGS) entry which is preliminary data.</text>
</comment>
<dbReference type="AlphaFoldDB" id="A0A8B3S2E3"/>
<organism evidence="1 2">
    <name type="scientific">Candidatus Argoarchaeum ethanivorans</name>
    <dbReference type="NCBI Taxonomy" id="2608793"/>
    <lineage>
        <taxon>Archaea</taxon>
        <taxon>Methanobacteriati</taxon>
        <taxon>Methanobacteriota</taxon>
        <taxon>Stenosarchaea group</taxon>
        <taxon>Methanomicrobia</taxon>
        <taxon>Methanosarcinales</taxon>
        <taxon>Methanosarcinales incertae sedis</taxon>
        <taxon>GOM Arc I cluster</taxon>
        <taxon>Candidatus Argoarchaeum</taxon>
    </lineage>
</organism>
<protein>
    <submittedName>
        <fullName evidence="1">Uncharacterized protein</fullName>
    </submittedName>
</protein>